<protein>
    <recommendedName>
        <fullName evidence="7">ABC transporter domain-containing protein</fullName>
    </recommendedName>
</protein>
<accession>X0UVN8</accession>
<dbReference type="InterPro" id="IPR003439">
    <property type="entry name" value="ABC_transporter-like_ATP-bd"/>
</dbReference>
<evidence type="ECO:0000256" key="2">
    <source>
        <dbReference type="ARBA" id="ARBA00022475"/>
    </source>
</evidence>
<dbReference type="Gene3D" id="3.40.50.300">
    <property type="entry name" value="P-loop containing nucleotide triphosphate hydrolases"/>
    <property type="match status" value="1"/>
</dbReference>
<dbReference type="InterPro" id="IPR050107">
    <property type="entry name" value="ABC_carbohydrate_import_ATPase"/>
</dbReference>
<reference evidence="8" key="1">
    <citation type="journal article" date="2014" name="Front. Microbiol.">
        <title>High frequency of phylogenetically diverse reductive dehalogenase-homologous genes in deep subseafloor sedimentary metagenomes.</title>
        <authorList>
            <person name="Kawai M."/>
            <person name="Futagami T."/>
            <person name="Toyoda A."/>
            <person name="Takaki Y."/>
            <person name="Nishi S."/>
            <person name="Hori S."/>
            <person name="Arai W."/>
            <person name="Tsubouchi T."/>
            <person name="Morono Y."/>
            <person name="Uchiyama I."/>
            <person name="Ito T."/>
            <person name="Fujiyama A."/>
            <person name="Inagaki F."/>
            <person name="Takami H."/>
        </authorList>
    </citation>
    <scope>NUCLEOTIDE SEQUENCE</scope>
    <source>
        <strain evidence="8">Expedition CK06-06</strain>
    </source>
</reference>
<evidence type="ECO:0000256" key="6">
    <source>
        <dbReference type="ARBA" id="ARBA00023136"/>
    </source>
</evidence>
<keyword evidence="6" id="KW-0472">Membrane</keyword>
<keyword evidence="3" id="KW-0547">Nucleotide-binding</keyword>
<keyword evidence="1" id="KW-0813">Transport</keyword>
<organism evidence="8">
    <name type="scientific">marine sediment metagenome</name>
    <dbReference type="NCBI Taxonomy" id="412755"/>
    <lineage>
        <taxon>unclassified sequences</taxon>
        <taxon>metagenomes</taxon>
        <taxon>ecological metagenomes</taxon>
    </lineage>
</organism>
<evidence type="ECO:0000256" key="3">
    <source>
        <dbReference type="ARBA" id="ARBA00022741"/>
    </source>
</evidence>
<dbReference type="PANTHER" id="PTHR43790:SF3">
    <property type="entry name" value="D-ALLOSE IMPORT ATP-BINDING PROTEIN ALSA-RELATED"/>
    <property type="match status" value="1"/>
</dbReference>
<dbReference type="GO" id="GO:0005524">
    <property type="term" value="F:ATP binding"/>
    <property type="evidence" value="ECO:0007669"/>
    <property type="project" value="UniProtKB-KW"/>
</dbReference>
<feature type="domain" description="ABC transporter" evidence="7">
    <location>
        <begin position="21"/>
        <end position="116"/>
    </location>
</feature>
<dbReference type="InterPro" id="IPR027417">
    <property type="entry name" value="P-loop_NTPase"/>
</dbReference>
<comment type="caution">
    <text evidence="8">The sequence shown here is derived from an EMBL/GenBank/DDBJ whole genome shotgun (WGS) entry which is preliminary data.</text>
</comment>
<evidence type="ECO:0000256" key="1">
    <source>
        <dbReference type="ARBA" id="ARBA00022448"/>
    </source>
</evidence>
<keyword evidence="2" id="KW-1003">Cell membrane</keyword>
<dbReference type="PANTHER" id="PTHR43790">
    <property type="entry name" value="CARBOHYDRATE TRANSPORT ATP-BINDING PROTEIN MG119-RELATED"/>
    <property type="match status" value="1"/>
</dbReference>
<sequence length="129" mass="14478">MNNILLKTQDINKEFSSVPVLKNINIEIIRGEILGIIGENGAGKSVLMKILSGIYTATSGRVIFEEKPAIIKDPLNAKHLGISLIPQEFNLIKELTVYDNIFLGSEIRKKNGFLDKKLMMTHTNELLRE</sequence>
<name>X0UVN8_9ZZZZ</name>
<proteinExistence type="predicted"/>
<gene>
    <name evidence="8" type="ORF">S01H1_33285</name>
</gene>
<dbReference type="AlphaFoldDB" id="X0UVN8"/>
<evidence type="ECO:0000259" key="7">
    <source>
        <dbReference type="Pfam" id="PF00005"/>
    </source>
</evidence>
<dbReference type="SUPFAM" id="SSF52540">
    <property type="entry name" value="P-loop containing nucleoside triphosphate hydrolases"/>
    <property type="match status" value="1"/>
</dbReference>
<keyword evidence="5" id="KW-1278">Translocase</keyword>
<dbReference type="Pfam" id="PF00005">
    <property type="entry name" value="ABC_tran"/>
    <property type="match status" value="1"/>
</dbReference>
<dbReference type="GO" id="GO:0016887">
    <property type="term" value="F:ATP hydrolysis activity"/>
    <property type="evidence" value="ECO:0007669"/>
    <property type="project" value="InterPro"/>
</dbReference>
<dbReference type="EMBL" id="BARS01020661">
    <property type="protein sequence ID" value="GAG09909.1"/>
    <property type="molecule type" value="Genomic_DNA"/>
</dbReference>
<evidence type="ECO:0000313" key="8">
    <source>
        <dbReference type="EMBL" id="GAG09909.1"/>
    </source>
</evidence>
<evidence type="ECO:0000256" key="5">
    <source>
        <dbReference type="ARBA" id="ARBA00022967"/>
    </source>
</evidence>
<evidence type="ECO:0000256" key="4">
    <source>
        <dbReference type="ARBA" id="ARBA00022840"/>
    </source>
</evidence>
<keyword evidence="4" id="KW-0067">ATP-binding</keyword>
<feature type="non-terminal residue" evidence="8">
    <location>
        <position position="129"/>
    </location>
</feature>